<dbReference type="PANTHER" id="PTHR33112">
    <property type="entry name" value="DOMAIN PROTEIN, PUTATIVE-RELATED"/>
    <property type="match status" value="1"/>
</dbReference>
<dbReference type="PANTHER" id="PTHR33112:SF16">
    <property type="entry name" value="HETEROKARYON INCOMPATIBILITY DOMAIN-CONTAINING PROTEIN"/>
    <property type="match status" value="1"/>
</dbReference>
<evidence type="ECO:0000313" key="3">
    <source>
        <dbReference type="Proteomes" id="UP001498421"/>
    </source>
</evidence>
<organism evidence="2 3">
    <name type="scientific">Neonectria magnoliae</name>
    <dbReference type="NCBI Taxonomy" id="2732573"/>
    <lineage>
        <taxon>Eukaryota</taxon>
        <taxon>Fungi</taxon>
        <taxon>Dikarya</taxon>
        <taxon>Ascomycota</taxon>
        <taxon>Pezizomycotina</taxon>
        <taxon>Sordariomycetes</taxon>
        <taxon>Hypocreomycetidae</taxon>
        <taxon>Hypocreales</taxon>
        <taxon>Nectriaceae</taxon>
        <taxon>Neonectria</taxon>
    </lineage>
</organism>
<dbReference type="Pfam" id="PF06985">
    <property type="entry name" value="HET"/>
    <property type="match status" value="1"/>
</dbReference>
<name>A0ABR1IAV0_9HYPO</name>
<gene>
    <name evidence="2" type="ORF">QQZ08_002739</name>
</gene>
<dbReference type="Proteomes" id="UP001498421">
    <property type="component" value="Unassembled WGS sequence"/>
</dbReference>
<dbReference type="InterPro" id="IPR010730">
    <property type="entry name" value="HET"/>
</dbReference>
<proteinExistence type="predicted"/>
<feature type="domain" description="Heterokaryon incompatibility" evidence="1">
    <location>
        <begin position="313"/>
        <end position="454"/>
    </location>
</feature>
<reference evidence="2 3" key="1">
    <citation type="journal article" date="2025" name="Microbiol. Resour. Announc.">
        <title>Draft genome sequences for Neonectria magnoliae and Neonectria punicea, canker pathogens of Liriodendron tulipifera and Acer saccharum in West Virginia.</title>
        <authorList>
            <person name="Petronek H.M."/>
            <person name="Kasson M.T."/>
            <person name="Metheny A.M."/>
            <person name="Stauder C.M."/>
            <person name="Lovett B."/>
            <person name="Lynch S.C."/>
            <person name="Garnas J.R."/>
            <person name="Kasson L.R."/>
            <person name="Stajich J.E."/>
        </authorList>
    </citation>
    <scope>NUCLEOTIDE SEQUENCE [LARGE SCALE GENOMIC DNA]</scope>
    <source>
        <strain evidence="2 3">NRRL 64651</strain>
    </source>
</reference>
<comment type="caution">
    <text evidence="2">The sequence shown here is derived from an EMBL/GenBank/DDBJ whole genome shotgun (WGS) entry which is preliminary data.</text>
</comment>
<evidence type="ECO:0000313" key="2">
    <source>
        <dbReference type="EMBL" id="KAK7430695.1"/>
    </source>
</evidence>
<sequence>MGRHVQSTLVENRGPRGPWSQNLNDLVGWFKAEDDDHVHLTYGHDVSPSHKSRVESTMVEISPRTAWTNPSVLPILTKEWVTKILEFGLKRTEQTIEDWYRQLIHLLPVLLRPKAFGLRNLFSTHRPPLDANKWLSLVPDGYHSCFYCQNLFIDARQLEPAIEHRSKVFAAADVEEAAKDGCTVFKWLEQSTSLRDNAEDGFSLSLMHPHGNRHDISSIKFTSTHKSHEPHSSMKAFVSSDTPAAKHIAGRPLNSDVASRENFQLSIDWLKECHRSHVPCRGSNRGYMPTRVLKIEDDKINLMETEGNQEGKYAALSYCWGGSQDFTLTTKNIDSCRRNIPTNKLPQTIKDAVTVTKELGLRYLWVDSLCTIQDDVKDQEKEIKLMSDVYETAYVTISAASAKTCRDGFLAPRQPELATIPYILPNGELGGLNLHQGLDAADEPIHSRAWTLQEHVNACRILEYGTQQLRRTCRDPRQSNGLQGLKQLAPRVDPAVFGKCISEIWREPEKVLHHCWQPLVRNYTQRSLQIPEDKPRAIHAIAMEYKKKMHSEYKAGLWRRSLKQELLWQRDVSDTSRQPRRLDHRCPSWTWLSVDSAVITWTIPRRPIADEALKIIHCHANDRLWYAEELSDSLISYLCVEGHMRQALWLPKQGLLVPDGKTKGRPFANVVTDVPGELDLFKADEVVVKCLEIVKGVAGLVLLGATRTSHPSGFQRVGLWTMCHSHDGEEKDGGEDWLASGKWTRLYLY</sequence>
<protein>
    <recommendedName>
        <fullName evidence="1">Heterokaryon incompatibility domain-containing protein</fullName>
    </recommendedName>
</protein>
<accession>A0ABR1IAV0</accession>
<keyword evidence="3" id="KW-1185">Reference proteome</keyword>
<dbReference type="EMBL" id="JAZAVK010000017">
    <property type="protein sequence ID" value="KAK7430695.1"/>
    <property type="molecule type" value="Genomic_DNA"/>
</dbReference>
<evidence type="ECO:0000259" key="1">
    <source>
        <dbReference type="Pfam" id="PF06985"/>
    </source>
</evidence>